<evidence type="ECO:0000256" key="1">
    <source>
        <dbReference type="SAM" id="Coils"/>
    </source>
</evidence>
<keyword evidence="2" id="KW-1133">Transmembrane helix</keyword>
<name>A0ABS3THU1_9BACT</name>
<sequence length="1295" mass="141442">MAAEISLDLTGPIRELNQAAIAARKLSDELQKTADAGKGAFQAAAEAQLANRTRLLEHNEQLRAAQQLLKDLTAQLKAQEQAERELAIQRNKPDAIANARRLEDLKRIREEIQRLTQALAAQGVAAKAVAAIPPLVAPSSTPTSTGVGNVDELAATQQQARDAVQATTDALQQQTQQADSAATQYQALGQAVSQTATALAESIDREKQARQSRTEDVAQLKQLQAAEKDLKAQRDATAPGVAKNDLQLEINANRTAQRALKADIEAGTKAIEREKEAQKALTLEAKQTAAAEKQAAQAAKEAAKAAQQTGGALGGAAEKTSVLGRAAGLLEGVFNKAARAAAALFIIDKAKEFGAAVLEASINAQKLEARLTNAFNGNVGQAKQAALSIQSFAQDYGADAEKLAETYARLINRGIKPTREQLVQLSDIAATSGKSIDQFVEALLDAQTGQNERLKEFGINAKASGDKVAFTFRGITTEVEKTDQAISAYLFGLGNLNGIQGATAAQAEKTGGAIAGLKADFNELFVVIGEKGTPAFNKFLSDARRLTKGITDVFKSEERLAAERAATTADTYAKVYAGQFTRAIQEAKRSGSDVTAAVGKIYEEEALRLNSRLEAANKRLGFFNTRTIQGNVNRENYQGGDDAFYAERQRLKDEVAGNQANLRALKEQYQVRLQSGAAEANTLGLIEKQKKLIDSLRERQLSAAQESQGNGKDYLLGKGGLNEQLKIAEKELDRLYGKVDKANAKALKDLQAALEALRRQEQALLDAADNARINGLQDDGSAQRVYSDAVLRKDLQAVDRVEQELLKAKREAQQPVVLNTAERGGLDTLRNEAVRKNFARLRAIEQAEQDKLFDLRRDSDAKELEALERRFQAEQEKYRGNVLILQGLQEQYDRDRQELLNTQAGQQLDAQEALANAVVESAALEFTDPVKAERVRQQGLLDVKLEFAKKRLALAEKVDAAESTDTTKRVVQELKNTIAELSKTKPFDLAALLGIKPEDRDKFEKALESFTGFAIAQVRSLVQTQVEAAQTAVDARTQQINETQTALNQEIALNKTGSASSVALLREQLKEEKEERRKALQDRKQAQRLQLALDTATQASSLITAVSDTYKGFATIPIIGPGLGIAAGLVLIASFIAAKSSALQAINKSDKGFFKGGYTGGASIYEERGPVHGQEFVIDNRHTKQHRNFLEALHKDELHTLSWQDPTLLQIKSKVQLDPELPTRLLQQRAAQVQLHYNMSNKVLEEKLEQTNRKLDEAIQQLKFMPKETVRVELPNSTTVVKNYQHNLTTFTHRE</sequence>
<reference evidence="3 4" key="1">
    <citation type="submission" date="2021-03" db="EMBL/GenBank/DDBJ databases">
        <authorList>
            <person name="Kim M.K."/>
        </authorList>
    </citation>
    <scope>NUCLEOTIDE SEQUENCE [LARGE SCALE GENOMIC DNA]</scope>
    <source>
        <strain evidence="3 4">BT507</strain>
    </source>
</reference>
<feature type="coiled-coil region" evidence="1">
    <location>
        <begin position="1062"/>
        <end position="1090"/>
    </location>
</feature>
<feature type="transmembrane region" description="Helical" evidence="2">
    <location>
        <begin position="1118"/>
        <end position="1138"/>
    </location>
</feature>
<organism evidence="3 4">
    <name type="scientific">Hymenobacter defluvii</name>
    <dbReference type="NCBI Taxonomy" id="2054411"/>
    <lineage>
        <taxon>Bacteria</taxon>
        <taxon>Pseudomonadati</taxon>
        <taxon>Bacteroidota</taxon>
        <taxon>Cytophagia</taxon>
        <taxon>Cytophagales</taxon>
        <taxon>Hymenobacteraceae</taxon>
        <taxon>Hymenobacter</taxon>
    </lineage>
</organism>
<evidence type="ECO:0000313" key="4">
    <source>
        <dbReference type="Proteomes" id="UP000670527"/>
    </source>
</evidence>
<accession>A0ABS3THU1</accession>
<feature type="coiled-coil region" evidence="1">
    <location>
        <begin position="718"/>
        <end position="811"/>
    </location>
</feature>
<dbReference type="Proteomes" id="UP000670527">
    <property type="component" value="Unassembled WGS sequence"/>
</dbReference>
<evidence type="ECO:0000256" key="2">
    <source>
        <dbReference type="SAM" id="Phobius"/>
    </source>
</evidence>
<keyword evidence="4" id="KW-1185">Reference proteome</keyword>
<feature type="coiled-coil region" evidence="1">
    <location>
        <begin position="13"/>
        <end position="122"/>
    </location>
</feature>
<dbReference type="RefSeq" id="WP_208309360.1">
    <property type="nucleotide sequence ID" value="NZ_JAGETX010000027.1"/>
</dbReference>
<dbReference type="EMBL" id="JAGETX010000027">
    <property type="protein sequence ID" value="MBO3273217.1"/>
    <property type="molecule type" value="Genomic_DNA"/>
</dbReference>
<proteinExistence type="predicted"/>
<protein>
    <recommendedName>
        <fullName evidence="5">Phage tail tape measure protein</fullName>
    </recommendedName>
</protein>
<gene>
    <name evidence="3" type="ORF">J4D97_21385</name>
</gene>
<keyword evidence="2" id="KW-0812">Transmembrane</keyword>
<evidence type="ECO:0000313" key="3">
    <source>
        <dbReference type="EMBL" id="MBO3273217.1"/>
    </source>
</evidence>
<keyword evidence="1" id="KW-0175">Coiled coil</keyword>
<evidence type="ECO:0008006" key="5">
    <source>
        <dbReference type="Google" id="ProtNLM"/>
    </source>
</evidence>
<keyword evidence="2" id="KW-0472">Membrane</keyword>
<comment type="caution">
    <text evidence="3">The sequence shown here is derived from an EMBL/GenBank/DDBJ whole genome shotgun (WGS) entry which is preliminary data.</text>
</comment>